<keyword evidence="1" id="KW-0472">Membrane</keyword>
<dbReference type="EMBL" id="LCFD01000002">
    <property type="protein sequence ID" value="KKS87409.1"/>
    <property type="molecule type" value="Genomic_DNA"/>
</dbReference>
<dbReference type="STRING" id="1618446.UV61_C0002G0130"/>
<proteinExistence type="predicted"/>
<name>A0A0G1CPC6_9BACT</name>
<reference evidence="2 3" key="1">
    <citation type="journal article" date="2015" name="Nature">
        <title>rRNA introns, odd ribosomes, and small enigmatic genomes across a large radiation of phyla.</title>
        <authorList>
            <person name="Brown C.T."/>
            <person name="Hug L.A."/>
            <person name="Thomas B.C."/>
            <person name="Sharon I."/>
            <person name="Castelle C.J."/>
            <person name="Singh A."/>
            <person name="Wilkins M.J."/>
            <person name="Williams K.H."/>
            <person name="Banfield J.F."/>
        </authorList>
    </citation>
    <scope>NUCLEOTIDE SEQUENCE [LARGE SCALE GENOMIC DNA]</scope>
</reference>
<accession>A0A0G1CPC6</accession>
<dbReference type="AlphaFoldDB" id="A0A0G1CPC6"/>
<feature type="transmembrane region" description="Helical" evidence="1">
    <location>
        <begin position="6"/>
        <end position="26"/>
    </location>
</feature>
<keyword evidence="1" id="KW-1133">Transmembrane helix</keyword>
<evidence type="ECO:0000313" key="3">
    <source>
        <dbReference type="Proteomes" id="UP000034050"/>
    </source>
</evidence>
<protein>
    <submittedName>
        <fullName evidence="2">Uncharacterized protein</fullName>
    </submittedName>
</protein>
<evidence type="ECO:0000256" key="1">
    <source>
        <dbReference type="SAM" id="Phobius"/>
    </source>
</evidence>
<dbReference type="Proteomes" id="UP000034050">
    <property type="component" value="Unassembled WGS sequence"/>
</dbReference>
<sequence>MSLTPKWFQIVVGIILFIVIADLAYLNFRFWQVDQKPIATEVIKLPNEDRSRAGDDYLAATIMEEKLQEATAALTQRVDFLSQNSPLPKSIPVTSEITTSGVKEYYIPLGSGSTSATDWTDLTGVEAYVAPSNYGEIKEMYFEASFSGQSGRVFVRLSNVTDNIGLFESEISREGMASALISSGKIPIPTSTKLYRVQMKSAFGAFSTLTNARIKLFVN</sequence>
<gene>
    <name evidence="2" type="ORF">UV61_C0002G0130</name>
</gene>
<comment type="caution">
    <text evidence="2">The sequence shown here is derived from an EMBL/GenBank/DDBJ whole genome shotgun (WGS) entry which is preliminary data.</text>
</comment>
<evidence type="ECO:0000313" key="2">
    <source>
        <dbReference type="EMBL" id="KKS87409.1"/>
    </source>
</evidence>
<keyword evidence="1" id="KW-0812">Transmembrane</keyword>
<organism evidence="2 3">
    <name type="scientific">Candidatus Gottesmanbacteria bacterium GW2011_GWB1_43_11</name>
    <dbReference type="NCBI Taxonomy" id="1618446"/>
    <lineage>
        <taxon>Bacteria</taxon>
        <taxon>Candidatus Gottesmaniibacteriota</taxon>
    </lineage>
</organism>